<comment type="caution">
    <text evidence="2">The sequence shown here is derived from an EMBL/GenBank/DDBJ whole genome shotgun (WGS) entry which is preliminary data.</text>
</comment>
<dbReference type="AlphaFoldDB" id="A0A8H5LVX5"/>
<evidence type="ECO:0000256" key="1">
    <source>
        <dbReference type="SAM" id="MobiDB-lite"/>
    </source>
</evidence>
<protein>
    <submittedName>
        <fullName evidence="2">Uncharacterized protein</fullName>
    </submittedName>
</protein>
<evidence type="ECO:0000313" key="3">
    <source>
        <dbReference type="Proteomes" id="UP000518752"/>
    </source>
</evidence>
<accession>A0A8H5LVX5</accession>
<name>A0A8H5LVX5_9AGAR</name>
<reference evidence="2 3" key="1">
    <citation type="journal article" date="2020" name="ISME J.">
        <title>Uncovering the hidden diversity of litter-decomposition mechanisms in mushroom-forming fungi.</title>
        <authorList>
            <person name="Floudas D."/>
            <person name="Bentzer J."/>
            <person name="Ahren D."/>
            <person name="Johansson T."/>
            <person name="Persson P."/>
            <person name="Tunlid A."/>
        </authorList>
    </citation>
    <scope>NUCLEOTIDE SEQUENCE [LARGE SCALE GENOMIC DNA]</scope>
    <source>
        <strain evidence="2 3">CBS 406.79</strain>
    </source>
</reference>
<dbReference type="Proteomes" id="UP000518752">
    <property type="component" value="Unassembled WGS sequence"/>
</dbReference>
<keyword evidence="3" id="KW-1185">Reference proteome</keyword>
<gene>
    <name evidence="2" type="ORF">D9757_010370</name>
</gene>
<feature type="region of interest" description="Disordered" evidence="1">
    <location>
        <begin position="1"/>
        <end position="23"/>
    </location>
</feature>
<organism evidence="2 3">
    <name type="scientific">Collybiopsis confluens</name>
    <dbReference type="NCBI Taxonomy" id="2823264"/>
    <lineage>
        <taxon>Eukaryota</taxon>
        <taxon>Fungi</taxon>
        <taxon>Dikarya</taxon>
        <taxon>Basidiomycota</taxon>
        <taxon>Agaricomycotina</taxon>
        <taxon>Agaricomycetes</taxon>
        <taxon>Agaricomycetidae</taxon>
        <taxon>Agaricales</taxon>
        <taxon>Marasmiineae</taxon>
        <taxon>Omphalotaceae</taxon>
        <taxon>Collybiopsis</taxon>
    </lineage>
</organism>
<proteinExistence type="predicted"/>
<sequence>MPNEASQSLAMIPEPMRIARDGRRKEMERSYWAGCRGKEEEGGDPKLRISLNRTSAGPFEMKNARASSRECTIVTAIDCMSLPNFPGRNKNSHPASNTLDEDDGASILSPYPIDLTYRDDDDNDGTSLLPRFGQGYFGVENR</sequence>
<evidence type="ECO:0000313" key="2">
    <source>
        <dbReference type="EMBL" id="KAF5371542.1"/>
    </source>
</evidence>
<feature type="region of interest" description="Disordered" evidence="1">
    <location>
        <begin position="86"/>
        <end position="142"/>
    </location>
</feature>
<dbReference type="EMBL" id="JAACJN010000115">
    <property type="protein sequence ID" value="KAF5371542.1"/>
    <property type="molecule type" value="Genomic_DNA"/>
</dbReference>